<proteinExistence type="predicted"/>
<dbReference type="Proteomes" id="UP000823854">
    <property type="component" value="Unassembled WGS sequence"/>
</dbReference>
<reference evidence="3" key="1">
    <citation type="journal article" date="2021" name="PeerJ">
        <title>Extensive microbial diversity within the chicken gut microbiome revealed by metagenomics and culture.</title>
        <authorList>
            <person name="Gilroy R."/>
            <person name="Ravi A."/>
            <person name="Getino M."/>
            <person name="Pursley I."/>
            <person name="Horton D.L."/>
            <person name="Alikhan N.F."/>
            <person name="Baker D."/>
            <person name="Gharbi K."/>
            <person name="Hall N."/>
            <person name="Watson M."/>
            <person name="Adriaenssens E.M."/>
            <person name="Foster-Nyarko E."/>
            <person name="Jarju S."/>
            <person name="Secka A."/>
            <person name="Antonio M."/>
            <person name="Oren A."/>
            <person name="Chaudhuri R.R."/>
            <person name="La Ragione R."/>
            <person name="Hildebrand F."/>
            <person name="Pallen M.J."/>
        </authorList>
    </citation>
    <scope>NUCLEOTIDE SEQUENCE</scope>
    <source>
        <strain evidence="3">CHK130-7132</strain>
    </source>
</reference>
<dbReference type="InterPro" id="IPR021522">
    <property type="entry name" value="MctB"/>
</dbReference>
<evidence type="ECO:0000313" key="3">
    <source>
        <dbReference type="EMBL" id="HJC70326.1"/>
    </source>
</evidence>
<keyword evidence="1" id="KW-0175">Coiled coil</keyword>
<protein>
    <submittedName>
        <fullName evidence="3">Copper transporter</fullName>
    </submittedName>
</protein>
<evidence type="ECO:0000256" key="1">
    <source>
        <dbReference type="SAM" id="Coils"/>
    </source>
</evidence>
<dbReference type="EMBL" id="DWWC01000245">
    <property type="protein sequence ID" value="HJC70326.1"/>
    <property type="molecule type" value="Genomic_DNA"/>
</dbReference>
<name>A0A9D2Q2J1_9MICO</name>
<sequence length="364" mass="37669">MIDFRYHLVSLISVFLALAVGIVLGAGPLRESLGDQLAGQVEQLRTEQEQLRTEAEQLSAQNDQLSSFVTEIGPDLVDGTLEGKRVAVLTDDTSTRTPVERITSLLDESGASEVVVIELQSTLWEPGREQERADAVAAVREIAPAVLEEGDGEELTDSQRLSAMLPRLLAGEEDSGVDAALRGQLWQVLVDRSMVSVGGEVPAAVDAVIQASAAPEELADETEDDDAAAERAQGLLASRTSMLGTLAGTGLPAVVSAVTPGNDASTGILRTVRGERTYDALSTTDRLQESDGPVLAVLALVEQTRGGSGAYGTTADADDRLPALPETAEVAADGETDQGAGGEQSGGDAHGEGSDAPSDGGGAE</sequence>
<dbReference type="GO" id="GO:0016020">
    <property type="term" value="C:membrane"/>
    <property type="evidence" value="ECO:0007669"/>
    <property type="project" value="InterPro"/>
</dbReference>
<comment type="caution">
    <text evidence="3">The sequence shown here is derived from an EMBL/GenBank/DDBJ whole genome shotgun (WGS) entry which is preliminary data.</text>
</comment>
<accession>A0A9D2Q2J1</accession>
<dbReference type="AlphaFoldDB" id="A0A9D2Q2J1"/>
<organism evidence="3 4">
    <name type="scientific">Candidatus Brachybacterium intestinipullorum</name>
    <dbReference type="NCBI Taxonomy" id="2838512"/>
    <lineage>
        <taxon>Bacteria</taxon>
        <taxon>Bacillati</taxon>
        <taxon>Actinomycetota</taxon>
        <taxon>Actinomycetes</taxon>
        <taxon>Micrococcales</taxon>
        <taxon>Dermabacteraceae</taxon>
        <taxon>Brachybacterium</taxon>
    </lineage>
</organism>
<dbReference type="GO" id="GO:0055070">
    <property type="term" value="P:copper ion homeostasis"/>
    <property type="evidence" value="ECO:0007669"/>
    <property type="project" value="InterPro"/>
</dbReference>
<evidence type="ECO:0000313" key="4">
    <source>
        <dbReference type="Proteomes" id="UP000823854"/>
    </source>
</evidence>
<gene>
    <name evidence="3" type="ORF">H9932_11730</name>
</gene>
<feature type="region of interest" description="Disordered" evidence="2">
    <location>
        <begin position="307"/>
        <end position="364"/>
    </location>
</feature>
<dbReference type="Pfam" id="PF11382">
    <property type="entry name" value="MctB"/>
    <property type="match status" value="1"/>
</dbReference>
<reference evidence="3" key="2">
    <citation type="submission" date="2021-04" db="EMBL/GenBank/DDBJ databases">
        <authorList>
            <person name="Gilroy R."/>
        </authorList>
    </citation>
    <scope>NUCLEOTIDE SEQUENCE</scope>
    <source>
        <strain evidence="3">CHK130-7132</strain>
    </source>
</reference>
<evidence type="ECO:0000256" key="2">
    <source>
        <dbReference type="SAM" id="MobiDB-lite"/>
    </source>
</evidence>
<feature type="coiled-coil region" evidence="1">
    <location>
        <begin position="34"/>
        <end position="64"/>
    </location>
</feature>